<dbReference type="NCBIfam" id="TIGR00275">
    <property type="entry name" value="aminoacetone oxidase family FAD-binding enzyme"/>
    <property type="match status" value="1"/>
</dbReference>
<comment type="caution">
    <text evidence="6">The sequence shown here is derived from an EMBL/GenBank/DDBJ whole genome shotgun (WGS) entry which is preliminary data.</text>
</comment>
<evidence type="ECO:0000259" key="5">
    <source>
        <dbReference type="Pfam" id="PF22780"/>
    </source>
</evidence>
<dbReference type="PRINTS" id="PR00368">
    <property type="entry name" value="FADPNR"/>
</dbReference>
<accession>A0A6N9SCI4</accession>
<proteinExistence type="predicted"/>
<dbReference type="PRINTS" id="PR00411">
    <property type="entry name" value="PNDRDTASEI"/>
</dbReference>
<evidence type="ECO:0000313" key="6">
    <source>
        <dbReference type="EMBL" id="NDR93791.1"/>
    </source>
</evidence>
<dbReference type="Proteomes" id="UP000471490">
    <property type="component" value="Unassembled WGS sequence"/>
</dbReference>
<dbReference type="SUPFAM" id="SSF51905">
    <property type="entry name" value="FAD/NAD(P)-binding domain"/>
    <property type="match status" value="1"/>
</dbReference>
<evidence type="ECO:0000256" key="3">
    <source>
        <dbReference type="ARBA" id="ARBA00022827"/>
    </source>
</evidence>
<feature type="domain" description="RsdA/BaiN/AoA(So)-like insert" evidence="5">
    <location>
        <begin position="188"/>
        <end position="339"/>
    </location>
</feature>
<dbReference type="AlphaFoldDB" id="A0A6N9SCI4"/>
<keyword evidence="2" id="KW-0285">Flavoprotein</keyword>
<protein>
    <submittedName>
        <fullName evidence="6">NAD(P)/FAD-dependent oxidoreductase</fullName>
    </submittedName>
</protein>
<dbReference type="InterPro" id="IPR055178">
    <property type="entry name" value="RsdA/BaiN/AoA(So)-like_dom"/>
</dbReference>
<feature type="non-terminal residue" evidence="6">
    <location>
        <position position="394"/>
    </location>
</feature>
<feature type="domain" description="RsdA/BaiN/AoA(So)-like Rossmann fold-like" evidence="4">
    <location>
        <begin position="5"/>
        <end position="392"/>
    </location>
</feature>
<evidence type="ECO:0000259" key="4">
    <source>
        <dbReference type="Pfam" id="PF03486"/>
    </source>
</evidence>
<dbReference type="PANTHER" id="PTHR42887:SF2">
    <property type="entry name" value="OS12G0638800 PROTEIN"/>
    <property type="match status" value="1"/>
</dbReference>
<reference evidence="6 7" key="1">
    <citation type="journal article" date="2020" name="Int. J. Nanomedicine">
        <title>Consequences Of Long-Term Bacteria's Exposure To Silver Nanoformulations With Different PhysicoChemical Properties.</title>
        <authorList>
            <person name="Kedziora A."/>
            <person name="Wernecki M."/>
            <person name="Korzekwa K."/>
            <person name="Speruda M."/>
            <person name="Gerasymchuk Y."/>
            <person name="Lukowiak A."/>
            <person name="Bugla-Ploskonska G."/>
        </authorList>
    </citation>
    <scope>NUCLEOTIDE SEQUENCE [LARGE SCALE GENOMIC DNA]</scope>
    <source>
        <strain evidence="6 7">ATCC 11230</strain>
    </source>
</reference>
<dbReference type="Gene3D" id="3.50.50.60">
    <property type="entry name" value="FAD/NAD(P)-binding domain"/>
    <property type="match status" value="1"/>
</dbReference>
<dbReference type="InterPro" id="IPR057661">
    <property type="entry name" value="RsdA/BaiN/AoA(So)_Rossmann"/>
</dbReference>
<evidence type="ECO:0000256" key="1">
    <source>
        <dbReference type="ARBA" id="ARBA00001974"/>
    </source>
</evidence>
<dbReference type="InterPro" id="IPR004792">
    <property type="entry name" value="BaiN-like"/>
</dbReference>
<keyword evidence="3" id="KW-0274">FAD</keyword>
<dbReference type="Gene3D" id="1.10.8.260">
    <property type="entry name" value="HI0933 insert domain-like"/>
    <property type="match status" value="1"/>
</dbReference>
<dbReference type="SUPFAM" id="SSF160996">
    <property type="entry name" value="HI0933 insert domain-like"/>
    <property type="match status" value="1"/>
</dbReference>
<dbReference type="PANTHER" id="PTHR42887">
    <property type="entry name" value="OS12G0638800 PROTEIN"/>
    <property type="match status" value="1"/>
</dbReference>
<dbReference type="Gene3D" id="2.40.30.10">
    <property type="entry name" value="Translation factors"/>
    <property type="match status" value="1"/>
</dbReference>
<dbReference type="Pfam" id="PF03486">
    <property type="entry name" value="HI0933_like"/>
    <property type="match status" value="1"/>
</dbReference>
<dbReference type="Pfam" id="PF22780">
    <property type="entry name" value="HI0933_like_1st"/>
    <property type="match status" value="1"/>
</dbReference>
<comment type="cofactor">
    <cofactor evidence="1">
        <name>FAD</name>
        <dbReference type="ChEBI" id="CHEBI:57692"/>
    </cofactor>
</comment>
<dbReference type="InterPro" id="IPR023166">
    <property type="entry name" value="BaiN-like_dom_sf"/>
</dbReference>
<dbReference type="RefSeq" id="WP_163436990.1">
    <property type="nucleotide sequence ID" value="NZ_JAQQQP010000118.1"/>
</dbReference>
<sequence>MERFDAIIIGAGAAGMFCSALAGQAGRRVLLIDNGKKPGRKILMSGGGRCNFTNLYVGPGAYLSQNPHFCKSALARFTQWDFIDLVNKHGIAWHEKTLGQLFCDDSAQQIVDMLVDECEKGNVAFRLRSEVLSVAKDDTGFTLELNGMTVGCEKLVIATGGLSMPGLGASPFGYKIAEQFGLNVLPTRAGLVPFTLHKPLLEELQVLAGVAVPSVITAENGTVFRENLLFTHRGLSGPAVLQISSYWQPGEFVSINLLPDVDLETFLNEQRNAHPNQSLKNTLAVHLPKRLVERLQQLGQIPDVSLKQLNVRDQQTLISTLTDWRVQPNGTEGYRTAEVTLGGVDTNELSSRTMEARKVPGLYFIGEVMDVTGWLGGYNFQWAWSSAWACAQDL</sequence>
<evidence type="ECO:0000256" key="2">
    <source>
        <dbReference type="ARBA" id="ARBA00022630"/>
    </source>
</evidence>
<evidence type="ECO:0000313" key="7">
    <source>
        <dbReference type="Proteomes" id="UP000471490"/>
    </source>
</evidence>
<name>A0A6N9SCI4_ECOLX</name>
<dbReference type="InterPro" id="IPR036188">
    <property type="entry name" value="FAD/NAD-bd_sf"/>
</dbReference>
<organism evidence="6 7">
    <name type="scientific">Escherichia coli</name>
    <dbReference type="NCBI Taxonomy" id="562"/>
    <lineage>
        <taxon>Bacteria</taxon>
        <taxon>Pseudomonadati</taxon>
        <taxon>Pseudomonadota</taxon>
        <taxon>Gammaproteobacteria</taxon>
        <taxon>Enterobacterales</taxon>
        <taxon>Enterobacteriaceae</taxon>
        <taxon>Escherichia</taxon>
    </lineage>
</organism>
<dbReference type="EMBL" id="VLTB01000341">
    <property type="protein sequence ID" value="NDR93791.1"/>
    <property type="molecule type" value="Genomic_DNA"/>
</dbReference>
<gene>
    <name evidence="6" type="ORF">FPI65_21485</name>
</gene>